<evidence type="ECO:0000256" key="2">
    <source>
        <dbReference type="ARBA" id="ARBA00022448"/>
    </source>
</evidence>
<dbReference type="NCBIfam" id="NF037995">
    <property type="entry name" value="TRAP_S1"/>
    <property type="match status" value="1"/>
</dbReference>
<evidence type="ECO:0000313" key="5">
    <source>
        <dbReference type="Proteomes" id="UP000185568"/>
    </source>
</evidence>
<dbReference type="GO" id="GO:0030288">
    <property type="term" value="C:outer membrane-bounded periplasmic space"/>
    <property type="evidence" value="ECO:0007669"/>
    <property type="project" value="InterPro"/>
</dbReference>
<organism evidence="4 5">
    <name type="scientific">Domibacillus antri</name>
    <dbReference type="NCBI Taxonomy" id="1714264"/>
    <lineage>
        <taxon>Bacteria</taxon>
        <taxon>Bacillati</taxon>
        <taxon>Bacillota</taxon>
        <taxon>Bacilli</taxon>
        <taxon>Bacillales</taxon>
        <taxon>Bacillaceae</taxon>
        <taxon>Domibacillus</taxon>
    </lineage>
</organism>
<comment type="caution">
    <text evidence="4">The sequence shown here is derived from an EMBL/GenBank/DDBJ whole genome shotgun (WGS) entry which is preliminary data.</text>
</comment>
<sequence>MTKYIGFCLFILLLLFGFYIYQNNLASQRQPLSYDDEQEGLEKQITIRFSHVVAENTPKGLAAQKFAELVSEKTNGQVKVDIFQNGILYSDGEEYEALKRGDVEMIAPSFSKLIDTVPQWKVLDLPFIFNRASQVEAVFAGQTSERLLSMIKDNEVKGLAFWSNGFKQMTNDETPLLEPEDFRGHTFRVMPGSVIEKQFRLLNAYTVVMPFNEVYQGLETREINGQENTISNIYSKRLYQVQQHLTISNHGYLGYAVMVNKQFWDDLPKDIQGKIQEAMRETTLWNMKEAAKMNDQQLQHIKNHSTIQIYHLTEQQKKEWLQTFQPLYKEIEDEIGHDLIELIKSPPDEER</sequence>
<evidence type="ECO:0000256" key="3">
    <source>
        <dbReference type="ARBA" id="ARBA00022729"/>
    </source>
</evidence>
<dbReference type="STRING" id="1714264.BTO30_16080"/>
<name>A0A1Q8Q1R4_9BACI</name>
<dbReference type="PIRSF" id="PIRSF006470">
    <property type="entry name" value="DctB"/>
    <property type="match status" value="1"/>
</dbReference>
<dbReference type="NCBIfam" id="TIGR00787">
    <property type="entry name" value="dctP"/>
    <property type="match status" value="1"/>
</dbReference>
<dbReference type="GO" id="GO:0055085">
    <property type="term" value="P:transmembrane transport"/>
    <property type="evidence" value="ECO:0007669"/>
    <property type="project" value="InterPro"/>
</dbReference>
<dbReference type="EMBL" id="MSDU01000062">
    <property type="protein sequence ID" value="OLN21251.1"/>
    <property type="molecule type" value="Genomic_DNA"/>
</dbReference>
<dbReference type="Pfam" id="PF03480">
    <property type="entry name" value="DctP"/>
    <property type="match status" value="1"/>
</dbReference>
<keyword evidence="3" id="KW-0732">Signal</keyword>
<dbReference type="PANTHER" id="PTHR33376:SF7">
    <property type="entry name" value="C4-DICARBOXYLATE-BINDING PROTEIN DCTB"/>
    <property type="match status" value="1"/>
</dbReference>
<accession>A0A1Q8Q1R4</accession>
<proteinExistence type="inferred from homology"/>
<dbReference type="RefSeq" id="WP_075399710.1">
    <property type="nucleotide sequence ID" value="NZ_MSDU01000062.1"/>
</dbReference>
<evidence type="ECO:0000313" key="4">
    <source>
        <dbReference type="EMBL" id="OLN21251.1"/>
    </source>
</evidence>
<dbReference type="PANTHER" id="PTHR33376">
    <property type="match status" value="1"/>
</dbReference>
<keyword evidence="5" id="KW-1185">Reference proteome</keyword>
<evidence type="ECO:0000256" key="1">
    <source>
        <dbReference type="ARBA" id="ARBA00009023"/>
    </source>
</evidence>
<dbReference type="InterPro" id="IPR038404">
    <property type="entry name" value="TRAP_DctP_sf"/>
</dbReference>
<protein>
    <submittedName>
        <fullName evidence="4">C4-dicarboxylate ABC transporter</fullName>
    </submittedName>
</protein>
<dbReference type="InterPro" id="IPR004682">
    <property type="entry name" value="TRAP_DctP"/>
</dbReference>
<dbReference type="AlphaFoldDB" id="A0A1Q8Q1R4"/>
<gene>
    <name evidence="4" type="ORF">BTO30_16080</name>
</gene>
<dbReference type="InterPro" id="IPR018389">
    <property type="entry name" value="DctP_fam"/>
</dbReference>
<dbReference type="Proteomes" id="UP000185568">
    <property type="component" value="Unassembled WGS sequence"/>
</dbReference>
<keyword evidence="2" id="KW-0813">Transport</keyword>
<dbReference type="Gene3D" id="3.40.190.170">
    <property type="entry name" value="Bacterial extracellular solute-binding protein, family 7"/>
    <property type="match status" value="1"/>
</dbReference>
<dbReference type="OrthoDB" id="9776801at2"/>
<comment type="similarity">
    <text evidence="1">Belongs to the bacterial solute-binding protein 7 family.</text>
</comment>
<reference evidence="4 5" key="1">
    <citation type="submission" date="2016-12" db="EMBL/GenBank/DDBJ databases">
        <title>Domibacillus antri genome sequencing.</title>
        <authorList>
            <person name="Verma A."/>
            <person name="Krishnamurthi S."/>
        </authorList>
    </citation>
    <scope>NUCLEOTIDE SEQUENCE [LARGE SCALE GENOMIC DNA]</scope>
    <source>
        <strain evidence="4 5">XD80</strain>
    </source>
</reference>